<feature type="transmembrane region" description="Helical" evidence="1">
    <location>
        <begin position="180"/>
        <end position="199"/>
    </location>
</feature>
<feature type="transmembrane region" description="Helical" evidence="1">
    <location>
        <begin position="107"/>
        <end position="127"/>
    </location>
</feature>
<protein>
    <submittedName>
        <fullName evidence="2">Uncharacterized protein</fullName>
    </submittedName>
</protein>
<evidence type="ECO:0000256" key="1">
    <source>
        <dbReference type="SAM" id="Phobius"/>
    </source>
</evidence>
<feature type="transmembrane region" description="Helical" evidence="1">
    <location>
        <begin position="157"/>
        <end position="174"/>
    </location>
</feature>
<keyword evidence="1" id="KW-1133">Transmembrane helix</keyword>
<organism evidence="2 3">
    <name type="scientific">Algoriphagus sediminis</name>
    <dbReference type="NCBI Taxonomy" id="3057113"/>
    <lineage>
        <taxon>Bacteria</taxon>
        <taxon>Pseudomonadati</taxon>
        <taxon>Bacteroidota</taxon>
        <taxon>Cytophagia</taxon>
        <taxon>Cytophagales</taxon>
        <taxon>Cyclobacteriaceae</taxon>
        <taxon>Algoriphagus</taxon>
    </lineage>
</organism>
<dbReference type="Proteomes" id="UP001171916">
    <property type="component" value="Unassembled WGS sequence"/>
</dbReference>
<name>A0ABT7Y9K1_9BACT</name>
<sequence>MTNPADDLQEIKAMMAKSTRFLSLSGSSGVLIGIYASIAAWLAYTWLYPEGFIEELNNWLNPEDLFPRFLILATGLIVLTLGTAYFLSRLRSKKNAEQIWSPAGRRFLSALFLPLVVGGLTIVAQLYAENYTFIPGTMLIFYGLALLNAAKFTVGTIRNLGMIQVLLGLFSHFFPELGLLFWWLGFGLTHIFYGAIMYFKYEK</sequence>
<keyword evidence="1" id="KW-0812">Transmembrane</keyword>
<feature type="transmembrane region" description="Helical" evidence="1">
    <location>
        <begin position="133"/>
        <end position="150"/>
    </location>
</feature>
<gene>
    <name evidence="2" type="ORF">QVH07_03525</name>
</gene>
<reference evidence="2" key="1">
    <citation type="submission" date="2023-06" db="EMBL/GenBank/DDBJ databases">
        <title>Robiginitalea aurantiacus sp. nov. and Algoriphagus sediminis sp. nov., isolated from coastal sediment.</title>
        <authorList>
            <person name="Zhou Z.Y."/>
            <person name="An J."/>
            <person name="Jia Y.W."/>
            <person name="Du Z.J."/>
        </authorList>
    </citation>
    <scope>NUCLEOTIDE SEQUENCE</scope>
    <source>
        <strain evidence="2">C2-7</strain>
    </source>
</reference>
<proteinExistence type="predicted"/>
<comment type="caution">
    <text evidence="2">The sequence shown here is derived from an EMBL/GenBank/DDBJ whole genome shotgun (WGS) entry which is preliminary data.</text>
</comment>
<dbReference type="RefSeq" id="WP_289998762.1">
    <property type="nucleotide sequence ID" value="NZ_JAUEPH010000002.1"/>
</dbReference>
<accession>A0ABT7Y9K1</accession>
<feature type="transmembrane region" description="Helical" evidence="1">
    <location>
        <begin position="21"/>
        <end position="46"/>
    </location>
</feature>
<evidence type="ECO:0000313" key="3">
    <source>
        <dbReference type="Proteomes" id="UP001171916"/>
    </source>
</evidence>
<dbReference type="EMBL" id="JAUEPH010000002">
    <property type="protein sequence ID" value="MDN3203198.1"/>
    <property type="molecule type" value="Genomic_DNA"/>
</dbReference>
<keyword evidence="1" id="KW-0472">Membrane</keyword>
<evidence type="ECO:0000313" key="2">
    <source>
        <dbReference type="EMBL" id="MDN3203198.1"/>
    </source>
</evidence>
<keyword evidence="3" id="KW-1185">Reference proteome</keyword>
<feature type="transmembrane region" description="Helical" evidence="1">
    <location>
        <begin position="66"/>
        <end position="87"/>
    </location>
</feature>